<evidence type="ECO:0000256" key="2">
    <source>
        <dbReference type="SAM" id="Phobius"/>
    </source>
</evidence>
<sequence length="948" mass="101603">MPSLATRTLTLLSLFGAMALASEPIIQKGPPLQKRAQSYKGCYSSSADMTNVGSYTYQSTGYCGEKCTGQNQAVMGLSAGDECWCGGNIPAESDKVEDSKCSSPCTGYGQVDCGGDGFWSVYTTGTGTAGTEDGSSSPSGSSSTKQSSSTSAVATVSTSIAPGHTVVVTIAPDTSSTSSASADKSGGGGTNTTGIAVGVVVGVVAVAAIIGALIFWRKRKNAREAEEEYARKNQVNDFMRGGGERKPPGTGYSGMSDQRLDPEAGRRNSVGSLADNQDYSRRILRGKLHAAVTQDYINFFKEWSTFDNSSNKHGGMAFIIWPALSTAKKWALARTTTTNSTPQERKHGIITLVRNLTSNTSFSIPASPRPGAQPTWEPIFLRPLPLLGIGALLASVCCLFASLGILIASDGQATNKWHPWSPSVFLAIFSAFVNRATQFALVQAIPIAWCHETSIDAPPIVRYKAYNGATLRQLQRKWEASQGFFRAIRNARFEWGMAIATTFCTLVVIDGPFLQKASSVVSQQQTMPIELHFPITPEIPSGFSGVFDQNGIASSDEAAPVISSYTYNSTIVANITGCAEGATCRTKVHGPGLVIKNCSTETWPLDRNTLLNNRTARWGPGGKKHVAPMPLFSTMFYETSLFNDFAGPEELELRVGIANYTNCSGSYVQKYCFLIAAILEYDVIITSTNVLSFASPANEAKLISLANNTFINASNPSVPVTFSAFGSFMDGQISANATMEPSSDPREDGSEIMPASESFNNFVTRYSTGAAMCEMGFMDPTDDILADMNNLMFRAGILAAQNSNISSRIDPDLTINQTLPATESLTLNVFRTDLRWFAGAAIFEILAIITIFPIFWGWWKLGVKSTMSPLEILKAGEAPLVKGANSGNGSRGVVEELGDLGVRFGVKEDVTAVLDGEGRARKEQVRRRLVLGEAESVGRPARGEVFDE</sequence>
<keyword evidence="2" id="KW-0472">Membrane</keyword>
<keyword evidence="6" id="KW-1185">Reference proteome</keyword>
<feature type="signal peptide" evidence="3">
    <location>
        <begin position="1"/>
        <end position="21"/>
    </location>
</feature>
<feature type="transmembrane region" description="Helical" evidence="2">
    <location>
        <begin position="386"/>
        <end position="408"/>
    </location>
</feature>
<keyword evidence="2" id="KW-0812">Transmembrane</keyword>
<reference evidence="5 6" key="1">
    <citation type="submission" date="2015-07" db="EMBL/GenBank/DDBJ databases">
        <title>Comparative genomics of the Sigatoka disease complex on banana suggests a link between parallel evolutionary changes in Pseudocercospora fijiensis and Pseudocercospora eumusae and increased virulence on the banana host.</title>
        <authorList>
            <person name="Chang T.-C."/>
            <person name="Salvucci A."/>
            <person name="Crous P.W."/>
            <person name="Stergiopoulos I."/>
        </authorList>
    </citation>
    <scope>NUCLEOTIDE SEQUENCE [LARGE SCALE GENOMIC DNA]</scope>
    <source>
        <strain evidence="5 6">CBS 114824</strain>
    </source>
</reference>
<dbReference type="Pfam" id="PF01822">
    <property type="entry name" value="WSC"/>
    <property type="match status" value="1"/>
</dbReference>
<dbReference type="PANTHER" id="PTHR37576:SF2">
    <property type="entry name" value="DEFECT AT LOW TEMPERATURE PROTEIN 1"/>
    <property type="match status" value="1"/>
</dbReference>
<name>A0A139HL11_9PEZI</name>
<organism evidence="5 6">
    <name type="scientific">Pseudocercospora eumusae</name>
    <dbReference type="NCBI Taxonomy" id="321146"/>
    <lineage>
        <taxon>Eukaryota</taxon>
        <taxon>Fungi</taxon>
        <taxon>Dikarya</taxon>
        <taxon>Ascomycota</taxon>
        <taxon>Pezizomycotina</taxon>
        <taxon>Dothideomycetes</taxon>
        <taxon>Dothideomycetidae</taxon>
        <taxon>Mycosphaerellales</taxon>
        <taxon>Mycosphaerellaceae</taxon>
        <taxon>Pseudocercospora</taxon>
    </lineage>
</organism>
<proteinExistence type="predicted"/>
<feature type="region of interest" description="Disordered" evidence="1">
    <location>
        <begin position="128"/>
        <end position="148"/>
    </location>
</feature>
<evidence type="ECO:0000256" key="1">
    <source>
        <dbReference type="SAM" id="MobiDB-lite"/>
    </source>
</evidence>
<feature type="chain" id="PRO_5007806684" description="WSC domain-containing protein" evidence="3">
    <location>
        <begin position="22"/>
        <end position="948"/>
    </location>
</feature>
<dbReference type="InterPro" id="IPR021514">
    <property type="entry name" value="DUF3176"/>
</dbReference>
<dbReference type="Pfam" id="PF11374">
    <property type="entry name" value="DUF3176"/>
    <property type="match status" value="1"/>
</dbReference>
<feature type="transmembrane region" description="Helical" evidence="2">
    <location>
        <begin position="836"/>
        <end position="859"/>
    </location>
</feature>
<feature type="region of interest" description="Disordered" evidence="1">
    <location>
        <begin position="236"/>
        <end position="272"/>
    </location>
</feature>
<evidence type="ECO:0000259" key="4">
    <source>
        <dbReference type="PROSITE" id="PS51212"/>
    </source>
</evidence>
<dbReference type="STRING" id="321146.A0A139HL11"/>
<keyword evidence="3" id="KW-0732">Signal</keyword>
<dbReference type="Proteomes" id="UP000070133">
    <property type="component" value="Unassembled WGS sequence"/>
</dbReference>
<dbReference type="InterPro" id="IPR002889">
    <property type="entry name" value="WSC_carb-bd"/>
</dbReference>
<gene>
    <name evidence="5" type="ORF">AC578_7694</name>
</gene>
<evidence type="ECO:0000256" key="3">
    <source>
        <dbReference type="SAM" id="SignalP"/>
    </source>
</evidence>
<evidence type="ECO:0000313" key="6">
    <source>
        <dbReference type="Proteomes" id="UP000070133"/>
    </source>
</evidence>
<protein>
    <recommendedName>
        <fullName evidence="4">WSC domain-containing protein</fullName>
    </recommendedName>
</protein>
<dbReference type="EMBL" id="LFZN01000033">
    <property type="protein sequence ID" value="KXT03158.1"/>
    <property type="molecule type" value="Genomic_DNA"/>
</dbReference>
<keyword evidence="2" id="KW-1133">Transmembrane helix</keyword>
<dbReference type="OrthoDB" id="5357734at2759"/>
<evidence type="ECO:0000313" key="5">
    <source>
        <dbReference type="EMBL" id="KXT03158.1"/>
    </source>
</evidence>
<dbReference type="PROSITE" id="PS51212">
    <property type="entry name" value="WSC"/>
    <property type="match status" value="1"/>
</dbReference>
<feature type="transmembrane region" description="Helical" evidence="2">
    <location>
        <begin position="195"/>
        <end position="216"/>
    </location>
</feature>
<dbReference type="PANTHER" id="PTHR37576">
    <property type="entry name" value="DEFECT AT LOW TEMPERATURE PROTEIN 1"/>
    <property type="match status" value="1"/>
</dbReference>
<comment type="caution">
    <text evidence="5">The sequence shown here is derived from an EMBL/GenBank/DDBJ whole genome shotgun (WGS) entry which is preliminary data.</text>
</comment>
<feature type="domain" description="WSC" evidence="4">
    <location>
        <begin position="36"/>
        <end position="125"/>
    </location>
</feature>
<accession>A0A139HL11</accession>
<dbReference type="AlphaFoldDB" id="A0A139HL11"/>
<dbReference type="SMART" id="SM00321">
    <property type="entry name" value="WSC"/>
    <property type="match status" value="1"/>
</dbReference>